<dbReference type="OrthoDB" id="10018333at2759"/>
<dbReference type="PANTHER" id="PTHR15642">
    <property type="entry name" value="CYTOCHROME C OXIDASE ASSEMBLY FACTOR 3, MITOCHONDRIAL"/>
    <property type="match status" value="1"/>
</dbReference>
<dbReference type="InterPro" id="IPR041752">
    <property type="entry name" value="Coa3"/>
</dbReference>
<evidence type="ECO:0000256" key="5">
    <source>
        <dbReference type="ARBA" id="ARBA00023128"/>
    </source>
</evidence>
<dbReference type="PANTHER" id="PTHR15642:SF3">
    <property type="entry name" value="CYTOCHROME C OXIDASE ASSEMBLY FACTOR 3 HOMOLOG, MITOCHONDRIAL"/>
    <property type="match status" value="1"/>
</dbReference>
<reference evidence="9" key="1">
    <citation type="submission" date="2020-09" db="EMBL/GenBank/DDBJ databases">
        <authorList>
            <person name="Kikuchi T."/>
        </authorList>
    </citation>
    <scope>NUCLEOTIDE SEQUENCE</scope>
    <source>
        <strain evidence="9">SH1</strain>
    </source>
</reference>
<evidence type="ECO:0000313" key="9">
    <source>
        <dbReference type="EMBL" id="CAD5206470.1"/>
    </source>
</evidence>
<dbReference type="EMBL" id="CAJFDH010000001">
    <property type="protein sequence ID" value="CAD5206470.1"/>
    <property type="molecule type" value="Genomic_DNA"/>
</dbReference>
<dbReference type="GO" id="GO:0005743">
    <property type="term" value="C:mitochondrial inner membrane"/>
    <property type="evidence" value="ECO:0007669"/>
    <property type="project" value="UniProtKB-UniRule"/>
</dbReference>
<dbReference type="Proteomes" id="UP000783686">
    <property type="component" value="Unassembled WGS sequence"/>
</dbReference>
<comment type="subunit">
    <text evidence="7">Component of 250-400 kDa complexes called cytochrome oxidase assembly intermediates or COA complexes.</text>
</comment>
<evidence type="ECO:0000256" key="3">
    <source>
        <dbReference type="ARBA" id="ARBA00022692"/>
    </source>
</evidence>
<dbReference type="Pfam" id="PF09813">
    <property type="entry name" value="Coa3_cc"/>
    <property type="match status" value="1"/>
</dbReference>
<feature type="transmembrane region" description="Helical" evidence="7">
    <location>
        <begin position="86"/>
        <end position="104"/>
    </location>
</feature>
<evidence type="ECO:0000256" key="4">
    <source>
        <dbReference type="ARBA" id="ARBA00022989"/>
    </source>
</evidence>
<organism evidence="9 10">
    <name type="scientific">Bursaphelenchus okinawaensis</name>
    <dbReference type="NCBI Taxonomy" id="465554"/>
    <lineage>
        <taxon>Eukaryota</taxon>
        <taxon>Metazoa</taxon>
        <taxon>Ecdysozoa</taxon>
        <taxon>Nematoda</taxon>
        <taxon>Chromadorea</taxon>
        <taxon>Rhabditida</taxon>
        <taxon>Tylenchina</taxon>
        <taxon>Tylenchomorpha</taxon>
        <taxon>Aphelenchoidea</taxon>
        <taxon>Aphelenchoididae</taxon>
        <taxon>Bursaphelenchus</taxon>
    </lineage>
</organism>
<comment type="similarity">
    <text evidence="2 7">Belongs to the COA3 family.</text>
</comment>
<dbReference type="EMBL" id="CAJFCW020000001">
    <property type="protein sequence ID" value="CAG9081902.1"/>
    <property type="molecule type" value="Genomic_DNA"/>
</dbReference>
<evidence type="ECO:0000256" key="6">
    <source>
        <dbReference type="ARBA" id="ARBA00023136"/>
    </source>
</evidence>
<keyword evidence="3 7" id="KW-0812">Transmembrane</keyword>
<evidence type="ECO:0000256" key="1">
    <source>
        <dbReference type="ARBA" id="ARBA00004304"/>
    </source>
</evidence>
<comment type="function">
    <text evidence="7">Required for assembly of cytochrome c oxidase (complex IV).</text>
</comment>
<name>A0A811JSQ0_9BILA</name>
<keyword evidence="10" id="KW-1185">Reference proteome</keyword>
<comment type="caution">
    <text evidence="9">The sequence shown here is derived from an EMBL/GenBank/DDBJ whole genome shotgun (WGS) entry which is preliminary data.</text>
</comment>
<gene>
    <name evidence="9" type="ORF">BOKJ2_LOCUS1154</name>
</gene>
<protein>
    <recommendedName>
        <fullName evidence="7">Cytochrome c oxidase assembly factor 3</fullName>
    </recommendedName>
</protein>
<evidence type="ECO:0000256" key="2">
    <source>
        <dbReference type="ARBA" id="ARBA00007035"/>
    </source>
</evidence>
<proteinExistence type="inferred from homology"/>
<keyword evidence="7" id="KW-0999">Mitochondrion inner membrane</keyword>
<keyword evidence="5 7" id="KW-0496">Mitochondrion</keyword>
<dbReference type="InterPro" id="IPR018628">
    <property type="entry name" value="Coa3_CC"/>
</dbReference>
<comment type="subcellular location">
    <subcellularLocation>
        <location evidence="1">Mitochondrion membrane</location>
        <topology evidence="1">Single-pass membrane protein</topology>
    </subcellularLocation>
</comment>
<evidence type="ECO:0000313" key="10">
    <source>
        <dbReference type="Proteomes" id="UP000614601"/>
    </source>
</evidence>
<accession>A0A811JSQ0</accession>
<feature type="domain" description="Cytochrome c oxidase assembly factor 3 mitochondrial coiled-coil" evidence="8">
    <location>
        <begin position="71"/>
        <end position="119"/>
    </location>
</feature>
<dbReference type="Proteomes" id="UP000614601">
    <property type="component" value="Unassembled WGS sequence"/>
</dbReference>
<keyword evidence="4 7" id="KW-1133">Transmembrane helix</keyword>
<dbReference type="AlphaFoldDB" id="A0A811JSQ0"/>
<sequence length="132" mass="15245">MNRITFIRLRYLSTVATRRASTVPGSNAPITIRGKPASEVYDDKSELMQTIDIEDLPRAQKRFAVQFEKVNEERVKDIFAKNYKNHIGLVVLFSLVVGIYYYTIYAVRQETFLEEIDEEVALERGEVPPSKK</sequence>
<keyword evidence="6 7" id="KW-0472">Membrane</keyword>
<evidence type="ECO:0000256" key="7">
    <source>
        <dbReference type="RuleBase" id="RU367056"/>
    </source>
</evidence>
<dbReference type="GO" id="GO:0033617">
    <property type="term" value="P:mitochondrial respiratory chain complex IV assembly"/>
    <property type="evidence" value="ECO:0007669"/>
    <property type="project" value="UniProtKB-UniRule"/>
</dbReference>
<evidence type="ECO:0000259" key="8">
    <source>
        <dbReference type="Pfam" id="PF09813"/>
    </source>
</evidence>